<dbReference type="EMBL" id="LS999521">
    <property type="protein sequence ID" value="VAX45193.1"/>
    <property type="molecule type" value="Genomic_DNA"/>
</dbReference>
<keyword evidence="6" id="KW-0175">Coiled coil</keyword>
<keyword evidence="4 9" id="KW-0347">Helicase</keyword>
<dbReference type="GO" id="GO:0016787">
    <property type="term" value="F:hydrolase activity"/>
    <property type="evidence" value="ECO:0007669"/>
    <property type="project" value="UniProtKB-KW"/>
</dbReference>
<organism evidence="9 10">
    <name type="scientific">Acinetobacter calcoaceticus</name>
    <dbReference type="NCBI Taxonomy" id="471"/>
    <lineage>
        <taxon>Bacteria</taxon>
        <taxon>Pseudomonadati</taxon>
        <taxon>Pseudomonadota</taxon>
        <taxon>Gammaproteobacteria</taxon>
        <taxon>Moraxellales</taxon>
        <taxon>Moraxellaceae</taxon>
        <taxon>Acinetobacter</taxon>
        <taxon>Acinetobacter calcoaceticus/baumannii complex</taxon>
    </lineage>
</organism>
<evidence type="ECO:0000256" key="4">
    <source>
        <dbReference type="ARBA" id="ARBA00022806"/>
    </source>
</evidence>
<dbReference type="PANTHER" id="PTHR43788">
    <property type="entry name" value="DNA2/NAM7 HELICASE FAMILY MEMBER"/>
    <property type="match status" value="1"/>
</dbReference>
<evidence type="ECO:0000259" key="7">
    <source>
        <dbReference type="Pfam" id="PF13086"/>
    </source>
</evidence>
<feature type="coiled-coil region" evidence="6">
    <location>
        <begin position="636"/>
        <end position="663"/>
    </location>
</feature>
<evidence type="ECO:0000313" key="9">
    <source>
        <dbReference type="EMBL" id="VAX45193.1"/>
    </source>
</evidence>
<name>A0A446ZL24_ACICA</name>
<dbReference type="GO" id="GO:0043139">
    <property type="term" value="F:5'-3' DNA helicase activity"/>
    <property type="evidence" value="ECO:0007669"/>
    <property type="project" value="TreeGrafter"/>
</dbReference>
<feature type="domain" description="DNA2/NAM7 helicase helicase" evidence="7">
    <location>
        <begin position="761"/>
        <end position="819"/>
    </location>
</feature>
<keyword evidence="5" id="KW-0067">ATP-binding</keyword>
<dbReference type="InterPro" id="IPR041679">
    <property type="entry name" value="DNA2/NAM7-like_C"/>
</dbReference>
<dbReference type="InterPro" id="IPR047187">
    <property type="entry name" value="SF1_C_Upf1"/>
</dbReference>
<evidence type="ECO:0000256" key="2">
    <source>
        <dbReference type="ARBA" id="ARBA00022741"/>
    </source>
</evidence>
<keyword evidence="3" id="KW-0378">Hydrolase</keyword>
<dbReference type="CDD" id="cd18808">
    <property type="entry name" value="SF1_C_Upf1"/>
    <property type="match status" value="1"/>
</dbReference>
<accession>A0A446ZL24</accession>
<dbReference type="OrthoDB" id="9757917at2"/>
<dbReference type="InterPro" id="IPR041677">
    <property type="entry name" value="DNA2/NAM7_AAA_11"/>
</dbReference>
<evidence type="ECO:0000259" key="8">
    <source>
        <dbReference type="Pfam" id="PF13087"/>
    </source>
</evidence>
<proteinExistence type="inferred from homology"/>
<feature type="domain" description="DNA2/NAM7 helicase-like C-terminal" evidence="8">
    <location>
        <begin position="878"/>
        <end position="1052"/>
    </location>
</feature>
<dbReference type="Pfam" id="PF13086">
    <property type="entry name" value="AAA_11"/>
    <property type="match status" value="1"/>
</dbReference>
<dbReference type="SUPFAM" id="SSF52540">
    <property type="entry name" value="P-loop containing nucleoside triphosphate hydrolases"/>
    <property type="match status" value="1"/>
</dbReference>
<dbReference type="Proteomes" id="UP000294355">
    <property type="component" value="Chromosome"/>
</dbReference>
<dbReference type="AlphaFoldDB" id="A0A446ZL24"/>
<protein>
    <submittedName>
        <fullName evidence="9">Putative DNA helicase</fullName>
    </submittedName>
</protein>
<evidence type="ECO:0000256" key="6">
    <source>
        <dbReference type="SAM" id="Coils"/>
    </source>
</evidence>
<evidence type="ECO:0000256" key="5">
    <source>
        <dbReference type="ARBA" id="ARBA00022840"/>
    </source>
</evidence>
<dbReference type="Gene3D" id="3.40.50.300">
    <property type="entry name" value="P-loop containing nucleotide triphosphate hydrolases"/>
    <property type="match status" value="2"/>
</dbReference>
<dbReference type="PANTHER" id="PTHR43788:SF8">
    <property type="entry name" value="DNA-BINDING PROTEIN SMUBP-2"/>
    <property type="match status" value="1"/>
</dbReference>
<comment type="similarity">
    <text evidence="1">Belongs to the DNA2/NAM7 helicase family.</text>
</comment>
<dbReference type="InterPro" id="IPR027417">
    <property type="entry name" value="P-loop_NTPase"/>
</dbReference>
<gene>
    <name evidence="9" type="ORF">AC2117_02384</name>
</gene>
<dbReference type="InterPro" id="IPR050534">
    <property type="entry name" value="Coronavir_polyprotein_1ab"/>
</dbReference>
<dbReference type="RefSeq" id="WP_133974362.1">
    <property type="nucleotide sequence ID" value="NZ_LS999521.1"/>
</dbReference>
<reference evidence="9 10" key="1">
    <citation type="submission" date="2018-08" db="EMBL/GenBank/DDBJ databases">
        <authorList>
            <person name="Gonzaga-Molto A."/>
        </authorList>
    </citation>
    <scope>NUCLEOTIDE SEQUENCE [LARGE SCALE GENOMIC DNA]</scope>
    <source>
        <strain evidence="9">Acinetobacter calcoaceticus str. 2117</strain>
    </source>
</reference>
<evidence type="ECO:0000313" key="10">
    <source>
        <dbReference type="Proteomes" id="UP000294355"/>
    </source>
</evidence>
<keyword evidence="2" id="KW-0547">Nucleotide-binding</keyword>
<dbReference type="Pfam" id="PF13087">
    <property type="entry name" value="AAA_12"/>
    <property type="match status" value="1"/>
</dbReference>
<evidence type="ECO:0000256" key="3">
    <source>
        <dbReference type="ARBA" id="ARBA00022801"/>
    </source>
</evidence>
<dbReference type="GO" id="GO:0005524">
    <property type="term" value="F:ATP binding"/>
    <property type="evidence" value="ECO:0007669"/>
    <property type="project" value="UniProtKB-KW"/>
</dbReference>
<sequence>MNNKKINHSCTEVSQILSFWRDLEIFTIPSAPTAKDSNKFTKIITLRVGEQLPWDKAEYQPTSKHMYMHTVYIGVADQEDLTRLVLRKIVRQELSDKERERISGTGWLASFTVNENGRLSEDSYMPASYVYGTQALSRGEPLTDLNARLARAKEEFAQRCHRLSQLKHEYRCSWKDLEGESELVRSIFDQDDQVGLDWRFVVVTKQLPRKKIIENVEQEVNYLNSFYLDDLDQMLKKSKSNHAFGQALTRYLGPSITHHERIDILKNHEVMGKLVCAAHLPITRWPASPDKPLVLAQQAVVAHIGNLLGNQDGIIGVNGPPGTGKTTLLCDVIATVITDRAKRISALSTPDAIFKKPIQLMGRMFSPIVEELVRDTSIVVSSNNNNAVKNISQELPALGKLDEKYTSNSLYFPEVIKGVFDSQKVLDENQAIIPTWGIIAAALGNSTNRRSFARAFFKEDHVTESDDEDSKDSFVSMKQILEDAIPRTAIYRQEWHKAKNELLELIELMEQKRSILMKAERASLAILECRETKENLTQTITLKNKKLNEHQNVFHQIQSELQDQSILMQSKQQILEQIHISHGPRLWDRLFALFGYRTHRMEIYDKRINEVTLSLQETTSQYENLIYEKTLRNQTIKICEQELLELNDELIKIRQEYERLSHDLQAIQTLGVKHLIGPDFWKLTFEELHRASVNTSEIIDDTRAHIFIKSIELHKLTILSNAKRFLSNLRMVGQMLSGNAKGLSYEDRPLIWDSLFFVVPVVSTTLASFSRLFAGLGQDSLGWLLIDEAGQATPQSAAGAIWRSKRAILIGDPLQVEPVFTLPDSVVEILRKQHDVDLSWSPVFESVQTLADRITPLGSWIDDGSGDDQSRIWTGMPLRTHRRCDDPMFSIANSIAYAGQMVQGRVDSAGNPKAVDMAYDIGASTWFNVDSIDFTHPVNSEELDVMIYSLRKLEERRKASVDNSKKKIYVISPFRKVIQACKERIKDEGLIGVECGTVHTFQGKEADIVFLVLGTAKERIGEGARAWASSTPNLLNVAVTRAKSRLYIIGNVHTWSKMSYFSTLFDALPVKTITTINKSIELE</sequence>
<evidence type="ECO:0000256" key="1">
    <source>
        <dbReference type="ARBA" id="ARBA00007913"/>
    </source>
</evidence>